<keyword evidence="3" id="KW-1003">Cell membrane</keyword>
<organism evidence="10 11">
    <name type="scientific">Gemmata palustris</name>
    <dbReference type="NCBI Taxonomy" id="2822762"/>
    <lineage>
        <taxon>Bacteria</taxon>
        <taxon>Pseudomonadati</taxon>
        <taxon>Planctomycetota</taxon>
        <taxon>Planctomycetia</taxon>
        <taxon>Gemmatales</taxon>
        <taxon>Gemmataceae</taxon>
        <taxon>Gemmata</taxon>
    </lineage>
</organism>
<protein>
    <submittedName>
        <fullName evidence="10">Prepilin peptidase</fullName>
    </submittedName>
</protein>
<evidence type="ECO:0000313" key="10">
    <source>
        <dbReference type="EMBL" id="MBP3954188.1"/>
    </source>
</evidence>
<dbReference type="Proteomes" id="UP000676565">
    <property type="component" value="Unassembled WGS sequence"/>
</dbReference>
<feature type="transmembrane region" description="Helical" evidence="7">
    <location>
        <begin position="267"/>
        <end position="294"/>
    </location>
</feature>
<feature type="transmembrane region" description="Helical" evidence="7">
    <location>
        <begin position="6"/>
        <end position="31"/>
    </location>
</feature>
<dbReference type="InterPro" id="IPR050882">
    <property type="entry name" value="Prepilin_peptidase/N-MTase"/>
</dbReference>
<evidence type="ECO:0000259" key="9">
    <source>
        <dbReference type="Pfam" id="PF06750"/>
    </source>
</evidence>
<proteinExistence type="inferred from homology"/>
<keyword evidence="11" id="KW-1185">Reference proteome</keyword>
<evidence type="ECO:0000256" key="1">
    <source>
        <dbReference type="ARBA" id="ARBA00004651"/>
    </source>
</evidence>
<feature type="domain" description="Prepilin peptidase A24 N-terminal" evidence="9">
    <location>
        <begin position="19"/>
        <end position="99"/>
    </location>
</feature>
<evidence type="ECO:0000256" key="6">
    <source>
        <dbReference type="ARBA" id="ARBA00023136"/>
    </source>
</evidence>
<evidence type="ECO:0000259" key="8">
    <source>
        <dbReference type="Pfam" id="PF01478"/>
    </source>
</evidence>
<gene>
    <name evidence="10" type="ORF">J8F10_02610</name>
</gene>
<dbReference type="InterPro" id="IPR000045">
    <property type="entry name" value="Prepilin_IV_endopep_pep"/>
</dbReference>
<dbReference type="Gene3D" id="1.20.120.1220">
    <property type="match status" value="1"/>
</dbReference>
<dbReference type="InterPro" id="IPR010627">
    <property type="entry name" value="Prepilin_pept_A24_N"/>
</dbReference>
<dbReference type="RefSeq" id="WP_210652331.1">
    <property type="nucleotide sequence ID" value="NZ_JAGKQQ010000001.1"/>
</dbReference>
<reference evidence="10 11" key="1">
    <citation type="submission" date="2021-04" db="EMBL/GenBank/DDBJ databases">
        <authorList>
            <person name="Ivanova A."/>
        </authorList>
    </citation>
    <scope>NUCLEOTIDE SEQUENCE [LARGE SCALE GENOMIC DNA]</scope>
    <source>
        <strain evidence="10 11">G18</strain>
    </source>
</reference>
<feature type="transmembrane region" description="Helical" evidence="7">
    <location>
        <begin position="129"/>
        <end position="147"/>
    </location>
</feature>
<dbReference type="Pfam" id="PF01478">
    <property type="entry name" value="Peptidase_A24"/>
    <property type="match status" value="1"/>
</dbReference>
<dbReference type="Pfam" id="PF06750">
    <property type="entry name" value="A24_N_bact"/>
    <property type="match status" value="1"/>
</dbReference>
<accession>A0ABS5BKG8</accession>
<feature type="transmembrane region" description="Helical" evidence="7">
    <location>
        <begin position="328"/>
        <end position="348"/>
    </location>
</feature>
<dbReference type="PANTHER" id="PTHR30487:SF0">
    <property type="entry name" value="PREPILIN LEADER PEPTIDASE_N-METHYLTRANSFERASE-RELATED"/>
    <property type="match status" value="1"/>
</dbReference>
<evidence type="ECO:0000256" key="2">
    <source>
        <dbReference type="ARBA" id="ARBA00005801"/>
    </source>
</evidence>
<evidence type="ECO:0000256" key="3">
    <source>
        <dbReference type="ARBA" id="ARBA00022475"/>
    </source>
</evidence>
<comment type="similarity">
    <text evidence="2">Belongs to the peptidase A24 family.</text>
</comment>
<comment type="subcellular location">
    <subcellularLocation>
        <location evidence="1">Cell membrane</location>
        <topology evidence="1">Multi-pass membrane protein</topology>
    </subcellularLocation>
</comment>
<evidence type="ECO:0000256" key="5">
    <source>
        <dbReference type="ARBA" id="ARBA00022989"/>
    </source>
</evidence>
<feature type="transmembrane region" description="Helical" evidence="7">
    <location>
        <begin position="159"/>
        <end position="178"/>
    </location>
</feature>
<evidence type="ECO:0000256" key="4">
    <source>
        <dbReference type="ARBA" id="ARBA00022692"/>
    </source>
</evidence>
<feature type="domain" description="Prepilin type IV endopeptidase peptidase" evidence="8">
    <location>
        <begin position="224"/>
        <end position="294"/>
    </location>
</feature>
<evidence type="ECO:0000256" key="7">
    <source>
        <dbReference type="SAM" id="Phobius"/>
    </source>
</evidence>
<comment type="caution">
    <text evidence="10">The sequence shown here is derived from an EMBL/GenBank/DDBJ whole genome shotgun (WGS) entry which is preliminary data.</text>
</comment>
<name>A0ABS5BKG8_9BACT</name>
<feature type="transmembrane region" description="Helical" evidence="7">
    <location>
        <begin position="355"/>
        <end position="380"/>
    </location>
</feature>
<dbReference type="PANTHER" id="PTHR30487">
    <property type="entry name" value="TYPE 4 PREPILIN-LIKE PROTEINS LEADER PEPTIDE-PROCESSING ENZYME"/>
    <property type="match status" value="1"/>
</dbReference>
<keyword evidence="6 7" id="KW-0472">Membrane</keyword>
<keyword evidence="4 7" id="KW-0812">Transmembrane</keyword>
<evidence type="ECO:0000313" key="11">
    <source>
        <dbReference type="Proteomes" id="UP000676565"/>
    </source>
</evidence>
<keyword evidence="5 7" id="KW-1133">Transmembrane helix</keyword>
<dbReference type="EMBL" id="JAGKQQ010000001">
    <property type="protein sequence ID" value="MBP3954188.1"/>
    <property type="molecule type" value="Genomic_DNA"/>
</dbReference>
<feature type="transmembrane region" description="Helical" evidence="7">
    <location>
        <begin position="83"/>
        <end position="109"/>
    </location>
</feature>
<sequence length="393" mass="42704">MEWWFHFPIVFWCLTISALGLIVGSFLNVVVARLPYEKSLIWPSSRCFVCYTKIRSFDNVPILGYLRLRGKCRKCGTPYSARYLWVEVGTGVAFLALFLAEIVFNWHGIPGIKYDYLGINGSVPPLQCWALFLYHAVLLSGLIAAAAVDAEHRIIPTPITYTAMVVGVIGGALMPWPWPQAAAVVNAIPPEITLWNHPDYIGKIPTGVQPWPFWGPTFAFAPPGSWKLGLLTSVIGALVGSLVIRVTKWLFETGFGREALGLGDADLLMMAGAFLGWQIPVLSLFVGAVAALVLKVLEAVLRPDDAPATPGTPAPLPSMASNENPRELPFGPGLAIGVVVTWFAWPWLGPRLQSAFFDAFTLTFLAAVMGVGLLAAALLLRRPAEVQQPVAAK</sequence>